<dbReference type="Gene3D" id="2.40.30.10">
    <property type="entry name" value="Translation factors"/>
    <property type="match status" value="1"/>
</dbReference>
<dbReference type="Pfam" id="PF08021">
    <property type="entry name" value="FAD_binding_9"/>
    <property type="match status" value="1"/>
</dbReference>
<protein>
    <submittedName>
        <fullName evidence="2">NADPH-dependent ferric siderophore reductase, contains FAD-binding and SIP domains</fullName>
    </submittedName>
</protein>
<dbReference type="AlphaFoldDB" id="A0AA94HNQ0"/>
<evidence type="ECO:0000313" key="3">
    <source>
        <dbReference type="Proteomes" id="UP000198506"/>
    </source>
</evidence>
<dbReference type="CDD" id="cd06193">
    <property type="entry name" value="siderophore_interacting"/>
    <property type="match status" value="1"/>
</dbReference>
<evidence type="ECO:0000259" key="1">
    <source>
        <dbReference type="PROSITE" id="PS51384"/>
    </source>
</evidence>
<dbReference type="Pfam" id="PF04954">
    <property type="entry name" value="SIP"/>
    <property type="match status" value="1"/>
</dbReference>
<dbReference type="GO" id="GO:0016491">
    <property type="term" value="F:oxidoreductase activity"/>
    <property type="evidence" value="ECO:0007669"/>
    <property type="project" value="InterPro"/>
</dbReference>
<proteinExistence type="predicted"/>
<name>A0AA94HNQ0_9MICO</name>
<dbReference type="InterPro" id="IPR013113">
    <property type="entry name" value="SIP_FAD-bd"/>
</dbReference>
<dbReference type="RefSeq" id="WP_092918788.1">
    <property type="nucleotide sequence ID" value="NZ_FOZN01000003.1"/>
</dbReference>
<dbReference type="SUPFAM" id="SSF63380">
    <property type="entry name" value="Riboflavin synthase domain-like"/>
    <property type="match status" value="1"/>
</dbReference>
<dbReference type="Proteomes" id="UP000198506">
    <property type="component" value="Unassembled WGS sequence"/>
</dbReference>
<dbReference type="InterPro" id="IPR017927">
    <property type="entry name" value="FAD-bd_FR_type"/>
</dbReference>
<evidence type="ECO:0000313" key="2">
    <source>
        <dbReference type="EMBL" id="SFS16197.1"/>
    </source>
</evidence>
<accession>A0AA94HNQ0</accession>
<dbReference type="PANTHER" id="PTHR30157">
    <property type="entry name" value="FERRIC REDUCTASE, NADPH-DEPENDENT"/>
    <property type="match status" value="1"/>
</dbReference>
<gene>
    <name evidence="2" type="ORF">SAMN04487783_2233</name>
</gene>
<keyword evidence="3" id="KW-1185">Reference proteome</keyword>
<dbReference type="EMBL" id="FOZN01000003">
    <property type="protein sequence ID" value="SFS16197.1"/>
    <property type="molecule type" value="Genomic_DNA"/>
</dbReference>
<comment type="caution">
    <text evidence="2">The sequence shown here is derived from an EMBL/GenBank/DDBJ whole genome shotgun (WGS) entry which is preliminary data.</text>
</comment>
<dbReference type="PROSITE" id="PS51384">
    <property type="entry name" value="FAD_FR"/>
    <property type="match status" value="1"/>
</dbReference>
<dbReference type="InterPro" id="IPR017938">
    <property type="entry name" value="Riboflavin_synthase-like_b-brl"/>
</dbReference>
<dbReference type="InterPro" id="IPR039261">
    <property type="entry name" value="FNR_nucleotide-bd"/>
</dbReference>
<dbReference type="Gene3D" id="3.40.50.80">
    <property type="entry name" value="Nucleotide-binding domain of ferredoxin-NADP reductase (FNR) module"/>
    <property type="match status" value="1"/>
</dbReference>
<dbReference type="PANTHER" id="PTHR30157:SF0">
    <property type="entry name" value="NADPH-DEPENDENT FERRIC-CHELATE REDUCTASE"/>
    <property type="match status" value="1"/>
</dbReference>
<dbReference type="InterPro" id="IPR039374">
    <property type="entry name" value="SIP_fam"/>
</dbReference>
<dbReference type="InterPro" id="IPR007037">
    <property type="entry name" value="SIP_rossman_dom"/>
</dbReference>
<feature type="domain" description="FAD-binding FR-type" evidence="1">
    <location>
        <begin position="12"/>
        <end position="135"/>
    </location>
</feature>
<sequence>MSNPLRAPRPPRPQHVLEVLSSERIAPSLVRVRLGGPGLATFTPNAFTDAYVKLMFVGPELGLEPPYDLEALRETLAPGDLPVTRTYTVREVTADSIALDFVVHGAEGLAGPWAATVQPGERVAFSGPGGAFAPDDTADWHLFAGDESALPAIARAIEALGADARGIAVIEVRDASEEIGIAAPAGVEVRWLHRGEPRAATIGLLAEAVAQLDWPEGRVQAFVHGERESMKAMRDELFTRRGLERAQVSLSGYWAQGRTEQRFQAEKREPIGQILPSE</sequence>
<reference evidence="2 3" key="1">
    <citation type="submission" date="2016-10" db="EMBL/GenBank/DDBJ databases">
        <authorList>
            <person name="Varghese N."/>
            <person name="Submissions S."/>
        </authorList>
    </citation>
    <scope>NUCLEOTIDE SEQUENCE [LARGE SCALE GENOMIC DNA]</scope>
    <source>
        <strain evidence="2 3">IAM 15147</strain>
    </source>
</reference>
<organism evidence="2 3">
    <name type="scientific">Agrococcus baldri</name>
    <dbReference type="NCBI Taxonomy" id="153730"/>
    <lineage>
        <taxon>Bacteria</taxon>
        <taxon>Bacillati</taxon>
        <taxon>Actinomycetota</taxon>
        <taxon>Actinomycetes</taxon>
        <taxon>Micrococcales</taxon>
        <taxon>Microbacteriaceae</taxon>
        <taxon>Agrococcus</taxon>
    </lineage>
</organism>